<evidence type="ECO:0000256" key="1">
    <source>
        <dbReference type="ARBA" id="ARBA00006987"/>
    </source>
</evidence>
<dbReference type="Gene3D" id="3.40.190.10">
    <property type="entry name" value="Periplasmic binding protein-like II"/>
    <property type="match status" value="1"/>
</dbReference>
<dbReference type="EMBL" id="JACCEW010000001">
    <property type="protein sequence ID" value="NYT35918.1"/>
    <property type="molecule type" value="Genomic_DNA"/>
</dbReference>
<keyword evidence="2" id="KW-0732">Signal</keyword>
<accession>A0A853F7W9</accession>
<dbReference type="Gene3D" id="3.40.190.150">
    <property type="entry name" value="Bordetella uptake gene, domain 1"/>
    <property type="match status" value="1"/>
</dbReference>
<feature type="signal peptide" evidence="2">
    <location>
        <begin position="1"/>
        <end position="23"/>
    </location>
</feature>
<keyword evidence="4" id="KW-1185">Reference proteome</keyword>
<organism evidence="3 4">
    <name type="scientific">Allopusillimonas soli</name>
    <dbReference type="NCBI Taxonomy" id="659016"/>
    <lineage>
        <taxon>Bacteria</taxon>
        <taxon>Pseudomonadati</taxon>
        <taxon>Pseudomonadota</taxon>
        <taxon>Betaproteobacteria</taxon>
        <taxon>Burkholderiales</taxon>
        <taxon>Alcaligenaceae</taxon>
        <taxon>Allopusillimonas</taxon>
    </lineage>
</organism>
<comment type="similarity">
    <text evidence="1">Belongs to the UPF0065 (bug) family.</text>
</comment>
<comment type="caution">
    <text evidence="3">The sequence shown here is derived from an EMBL/GenBank/DDBJ whole genome shotgun (WGS) entry which is preliminary data.</text>
</comment>
<evidence type="ECO:0000256" key="2">
    <source>
        <dbReference type="SAM" id="SignalP"/>
    </source>
</evidence>
<dbReference type="AlphaFoldDB" id="A0A853F7W9"/>
<reference evidence="3 4" key="1">
    <citation type="submission" date="2020-07" db="EMBL/GenBank/DDBJ databases">
        <title>Taxonomic revisions and descriptions of new bacterial species based on genomic comparisons in the high-G+C-content subgroup of the family Alcaligenaceae.</title>
        <authorList>
            <person name="Szabo A."/>
            <person name="Felfoldi T."/>
        </authorList>
    </citation>
    <scope>NUCLEOTIDE SEQUENCE [LARGE SCALE GENOMIC DNA]</scope>
    <source>
        <strain evidence="3 4">DSM 25264</strain>
    </source>
</reference>
<dbReference type="Pfam" id="PF03401">
    <property type="entry name" value="TctC"/>
    <property type="match status" value="1"/>
</dbReference>
<evidence type="ECO:0000313" key="4">
    <source>
        <dbReference type="Proteomes" id="UP000580517"/>
    </source>
</evidence>
<gene>
    <name evidence="3" type="ORF">H0A68_03465</name>
</gene>
<dbReference type="SUPFAM" id="SSF53850">
    <property type="entry name" value="Periplasmic binding protein-like II"/>
    <property type="match status" value="1"/>
</dbReference>
<name>A0A853F7W9_9BURK</name>
<sequence>MTRRRLFLALAALCLTGSPIARATDAYPNKPIRWVVPFTPGGITDTTSRMMAQRLSEDLGQPVVVENKPGAGGQLGTEAVARASNDGYTILYGTQGTIAAAPALYKTLAYNPDKDFVPVHAMFATPNILVSAKNRPYKSVKELVSYAKAHPEKVNMASSGMGTGSHMTGESFQMAAGIKMLHVPYKGSAPALNDLLGGQVDVLFDYPVSSGPHIKSGDLIALAVTANKRLASFPDIPSIVEAGYPQAVNSSWSGIFVPAGTPSEIVNRLSAAIDKALASEEIKEYASKYGAEILADLSGTKFTKFIQEERKHWQDVVDYSGVHLDPK</sequence>
<dbReference type="PANTHER" id="PTHR42928:SF5">
    <property type="entry name" value="BLR1237 PROTEIN"/>
    <property type="match status" value="1"/>
</dbReference>
<dbReference type="OrthoDB" id="7250553at2"/>
<protein>
    <submittedName>
        <fullName evidence="3">Tripartite tricarboxylate transporter substrate binding protein</fullName>
    </submittedName>
</protein>
<dbReference type="PIRSF" id="PIRSF017082">
    <property type="entry name" value="YflP"/>
    <property type="match status" value="1"/>
</dbReference>
<proteinExistence type="inferred from homology"/>
<evidence type="ECO:0000313" key="3">
    <source>
        <dbReference type="EMBL" id="NYT35918.1"/>
    </source>
</evidence>
<dbReference type="InterPro" id="IPR005064">
    <property type="entry name" value="BUG"/>
</dbReference>
<dbReference type="PANTHER" id="PTHR42928">
    <property type="entry name" value="TRICARBOXYLATE-BINDING PROTEIN"/>
    <property type="match status" value="1"/>
</dbReference>
<dbReference type="InterPro" id="IPR042100">
    <property type="entry name" value="Bug_dom1"/>
</dbReference>
<feature type="chain" id="PRO_5032742241" evidence="2">
    <location>
        <begin position="24"/>
        <end position="327"/>
    </location>
</feature>
<dbReference type="Proteomes" id="UP000580517">
    <property type="component" value="Unassembled WGS sequence"/>
</dbReference>
<dbReference type="CDD" id="cd07012">
    <property type="entry name" value="PBP2_Bug_TTT"/>
    <property type="match status" value="1"/>
</dbReference>